<dbReference type="Proteomes" id="UP000050761">
    <property type="component" value="Unassembled WGS sequence"/>
</dbReference>
<name>A0A183GUL8_HELPZ</name>
<accession>A0A183GUL8</accession>
<keyword evidence="2" id="KW-1185">Reference proteome</keyword>
<evidence type="ECO:0000313" key="1">
    <source>
        <dbReference type="EMBL" id="VDP57344.1"/>
    </source>
</evidence>
<dbReference type="EMBL" id="UZAH01039869">
    <property type="protein sequence ID" value="VDP57344.1"/>
    <property type="molecule type" value="Genomic_DNA"/>
</dbReference>
<reference evidence="3" key="2">
    <citation type="submission" date="2019-09" db="UniProtKB">
        <authorList>
            <consortium name="WormBaseParasite"/>
        </authorList>
    </citation>
    <scope>IDENTIFICATION</scope>
</reference>
<proteinExistence type="predicted"/>
<sequence length="98" mass="10756">MLTSSTGNFEFVMQKCANVDVIVSDSASTPRPRRRRLQIFPARFAGRYVVVENASRRSTYVSRRLLSHRTPTITLLTQAAAPPTSSAGVTLPNTGFIS</sequence>
<gene>
    <name evidence="1" type="ORF">HPBE_LOCUS26387</name>
</gene>
<organism evidence="2 3">
    <name type="scientific">Heligmosomoides polygyrus</name>
    <name type="common">Parasitic roundworm</name>
    <dbReference type="NCBI Taxonomy" id="6339"/>
    <lineage>
        <taxon>Eukaryota</taxon>
        <taxon>Metazoa</taxon>
        <taxon>Ecdysozoa</taxon>
        <taxon>Nematoda</taxon>
        <taxon>Chromadorea</taxon>
        <taxon>Rhabditida</taxon>
        <taxon>Rhabditina</taxon>
        <taxon>Rhabditomorpha</taxon>
        <taxon>Strongyloidea</taxon>
        <taxon>Heligmosomidae</taxon>
        <taxon>Heligmosomoides</taxon>
    </lineage>
</organism>
<dbReference type="AlphaFoldDB" id="A0A183GUL8"/>
<dbReference type="WBParaSite" id="HPBE_0002638801-mRNA-1">
    <property type="protein sequence ID" value="HPBE_0002638801-mRNA-1"/>
    <property type="gene ID" value="HPBE_0002638801"/>
</dbReference>
<evidence type="ECO:0000313" key="2">
    <source>
        <dbReference type="Proteomes" id="UP000050761"/>
    </source>
</evidence>
<reference evidence="1 2" key="1">
    <citation type="submission" date="2018-11" db="EMBL/GenBank/DDBJ databases">
        <authorList>
            <consortium name="Pathogen Informatics"/>
        </authorList>
    </citation>
    <scope>NUCLEOTIDE SEQUENCE [LARGE SCALE GENOMIC DNA]</scope>
</reference>
<evidence type="ECO:0000313" key="3">
    <source>
        <dbReference type="WBParaSite" id="HPBE_0002638801-mRNA-1"/>
    </source>
</evidence>
<protein>
    <submittedName>
        <fullName evidence="3">MSP domain-containing protein</fullName>
    </submittedName>
</protein>
<accession>A0A3P8FHF6</accession>